<protein>
    <submittedName>
        <fullName evidence="5">Methyl-accepting chemotaxis protein</fullName>
    </submittedName>
</protein>
<dbReference type="SMART" id="SM00283">
    <property type="entry name" value="MA"/>
    <property type="match status" value="1"/>
</dbReference>
<comment type="caution">
    <text evidence="5">The sequence shown here is derived from an EMBL/GenBank/DDBJ whole genome shotgun (WGS) entry which is preliminary data.</text>
</comment>
<organism evidence="5 6">
    <name type="scientific">Shewanella electrica</name>
    <dbReference type="NCBI Taxonomy" id="515560"/>
    <lineage>
        <taxon>Bacteria</taxon>
        <taxon>Pseudomonadati</taxon>
        <taxon>Pseudomonadota</taxon>
        <taxon>Gammaproteobacteria</taxon>
        <taxon>Alteromonadales</taxon>
        <taxon>Shewanellaceae</taxon>
        <taxon>Shewanella</taxon>
    </lineage>
</organism>
<dbReference type="Gene3D" id="1.10.287.950">
    <property type="entry name" value="Methyl-accepting chemotaxis protein"/>
    <property type="match status" value="1"/>
</dbReference>
<name>A0ABT2FPS6_9GAMM</name>
<dbReference type="InterPro" id="IPR004089">
    <property type="entry name" value="MCPsignal_dom"/>
</dbReference>
<dbReference type="PROSITE" id="PS50111">
    <property type="entry name" value="CHEMOTAXIS_TRANSDUC_2"/>
    <property type="match status" value="1"/>
</dbReference>
<dbReference type="PANTHER" id="PTHR32089:SF112">
    <property type="entry name" value="LYSOZYME-LIKE PROTEIN-RELATED"/>
    <property type="match status" value="1"/>
</dbReference>
<sequence>MKERDVADAAHIAYSTAVETAQVAEQGNKSLKSCVELSNKMEQGMLSSSQTLESLEKQSGEVSNIVKTIRAIADQTNLLALNAAIEAARAGEQGRGFAVVADEVRQLASRTTDSTKQIGSVVEKNISLTMDVMTTIKGISHLATQTNEHITEVSAIMDEIHKGAEDVSNAVSQLQLS</sequence>
<keyword evidence="6" id="KW-1185">Reference proteome</keyword>
<feature type="domain" description="Methyl-accepting transducer" evidence="4">
    <location>
        <begin position="1"/>
        <end position="177"/>
    </location>
</feature>
<evidence type="ECO:0000256" key="3">
    <source>
        <dbReference type="PROSITE-ProRule" id="PRU00284"/>
    </source>
</evidence>
<evidence type="ECO:0000259" key="4">
    <source>
        <dbReference type="PROSITE" id="PS50111"/>
    </source>
</evidence>
<evidence type="ECO:0000256" key="2">
    <source>
        <dbReference type="ARBA" id="ARBA00023224"/>
    </source>
</evidence>
<dbReference type="Proteomes" id="UP001201549">
    <property type="component" value="Unassembled WGS sequence"/>
</dbReference>
<keyword evidence="2 3" id="KW-0807">Transducer</keyword>
<reference evidence="5 6" key="1">
    <citation type="submission" date="2022-02" db="EMBL/GenBank/DDBJ databases">
        <authorList>
            <person name="Zhuang L."/>
        </authorList>
    </citation>
    <scope>NUCLEOTIDE SEQUENCE [LARGE SCALE GENOMIC DNA]</scope>
    <source>
        <strain evidence="5 6">C32</strain>
    </source>
</reference>
<dbReference type="Pfam" id="PF00015">
    <property type="entry name" value="MCPsignal"/>
    <property type="match status" value="1"/>
</dbReference>
<dbReference type="PANTHER" id="PTHR32089">
    <property type="entry name" value="METHYL-ACCEPTING CHEMOTAXIS PROTEIN MCPB"/>
    <property type="match status" value="1"/>
</dbReference>
<dbReference type="EMBL" id="JAKOGG010000011">
    <property type="protein sequence ID" value="MCS4557655.1"/>
    <property type="molecule type" value="Genomic_DNA"/>
</dbReference>
<reference evidence="6" key="2">
    <citation type="submission" date="2023-07" db="EMBL/GenBank/DDBJ databases">
        <title>Shewanella mangrovi sp. nov., an acetaldehyde- degrading bacterium isolated from mangrove sediment.</title>
        <authorList>
            <person name="Liu Y."/>
        </authorList>
    </citation>
    <scope>NUCLEOTIDE SEQUENCE [LARGE SCALE GENOMIC DNA]</scope>
    <source>
        <strain evidence="6">C32</strain>
    </source>
</reference>
<evidence type="ECO:0000313" key="5">
    <source>
        <dbReference type="EMBL" id="MCS4557655.1"/>
    </source>
</evidence>
<evidence type="ECO:0000313" key="6">
    <source>
        <dbReference type="Proteomes" id="UP001201549"/>
    </source>
</evidence>
<evidence type="ECO:0000256" key="1">
    <source>
        <dbReference type="ARBA" id="ARBA00004370"/>
    </source>
</evidence>
<dbReference type="SUPFAM" id="SSF58104">
    <property type="entry name" value="Methyl-accepting chemotaxis protein (MCP) signaling domain"/>
    <property type="match status" value="1"/>
</dbReference>
<accession>A0ABT2FPS6</accession>
<gene>
    <name evidence="5" type="ORF">L9G74_14495</name>
</gene>
<proteinExistence type="predicted"/>
<comment type="subcellular location">
    <subcellularLocation>
        <location evidence="1">Membrane</location>
    </subcellularLocation>
</comment>